<sequence length="68" mass="7590">MEQELLTRVGPPLNILPGCYRRTLNLSASKDFIVEKSKSGQKAVYYVLLCVVYGFEVLPEELIVSACP</sequence>
<dbReference type="EMBL" id="QXFW01005653">
    <property type="protein sequence ID" value="KAE8961372.1"/>
    <property type="molecule type" value="Genomic_DNA"/>
</dbReference>
<dbReference type="Proteomes" id="UP000460718">
    <property type="component" value="Unassembled WGS sequence"/>
</dbReference>
<accession>A0A6A3GWY3</accession>
<protein>
    <submittedName>
        <fullName evidence="1">Uncharacterized protein</fullName>
    </submittedName>
</protein>
<organism evidence="1 2">
    <name type="scientific">Phytophthora fragariae</name>
    <dbReference type="NCBI Taxonomy" id="53985"/>
    <lineage>
        <taxon>Eukaryota</taxon>
        <taxon>Sar</taxon>
        <taxon>Stramenopiles</taxon>
        <taxon>Oomycota</taxon>
        <taxon>Peronosporomycetes</taxon>
        <taxon>Peronosporales</taxon>
        <taxon>Peronosporaceae</taxon>
        <taxon>Phytophthora</taxon>
    </lineage>
</organism>
<evidence type="ECO:0000313" key="1">
    <source>
        <dbReference type="EMBL" id="KAE8961372.1"/>
    </source>
</evidence>
<gene>
    <name evidence="1" type="ORF">PF011_g29777</name>
</gene>
<evidence type="ECO:0000313" key="2">
    <source>
        <dbReference type="Proteomes" id="UP000460718"/>
    </source>
</evidence>
<dbReference type="AlphaFoldDB" id="A0A6A3GWY3"/>
<comment type="caution">
    <text evidence="1">The sequence shown here is derived from an EMBL/GenBank/DDBJ whole genome shotgun (WGS) entry which is preliminary data.</text>
</comment>
<reference evidence="1 2" key="1">
    <citation type="submission" date="2018-09" db="EMBL/GenBank/DDBJ databases">
        <title>Genomic investigation of the strawberry pathogen Phytophthora fragariae indicates pathogenicity is determined by transcriptional variation in three key races.</title>
        <authorList>
            <person name="Adams T.M."/>
            <person name="Armitage A.D."/>
            <person name="Sobczyk M.K."/>
            <person name="Bates H.J."/>
            <person name="Dunwell J.M."/>
            <person name="Nellist C.F."/>
            <person name="Harrison R.J."/>
        </authorList>
    </citation>
    <scope>NUCLEOTIDE SEQUENCE [LARGE SCALE GENOMIC DNA]</scope>
    <source>
        <strain evidence="1 2">SCRP245</strain>
    </source>
</reference>
<name>A0A6A3GWY3_9STRA</name>
<proteinExistence type="predicted"/>